<organism evidence="2 3">
    <name type="scientific">Dendrothele bispora (strain CBS 962.96)</name>
    <dbReference type="NCBI Taxonomy" id="1314807"/>
    <lineage>
        <taxon>Eukaryota</taxon>
        <taxon>Fungi</taxon>
        <taxon>Dikarya</taxon>
        <taxon>Basidiomycota</taxon>
        <taxon>Agaricomycotina</taxon>
        <taxon>Agaricomycetes</taxon>
        <taxon>Agaricomycetidae</taxon>
        <taxon>Agaricales</taxon>
        <taxon>Agaricales incertae sedis</taxon>
        <taxon>Dendrothele</taxon>
    </lineage>
</organism>
<dbReference type="Gene3D" id="3.30.710.10">
    <property type="entry name" value="Potassium Channel Kv1.1, Chain A"/>
    <property type="match status" value="1"/>
</dbReference>
<feature type="domain" description="BTB" evidence="1">
    <location>
        <begin position="17"/>
        <end position="98"/>
    </location>
</feature>
<dbReference type="InterPro" id="IPR000210">
    <property type="entry name" value="BTB/POZ_dom"/>
</dbReference>
<protein>
    <recommendedName>
        <fullName evidence="1">BTB domain-containing protein</fullName>
    </recommendedName>
</protein>
<sequence length="367" mass="40477">MGAQPVVRDPDYYISEGNTTIQVENTLFKVHRFILSRDGSAFEGMFSLDDHVPSTNTSGTSSKEGDSDENPIILHGDTPDEFRSLCWSLYALPAEVFQMPSSQTDVVRLIRLARIAHKYTFRSTESWALHVLTVCQTSDPSDSASITSTPVLTQLTEVAVLCNHEELHEAVEPIWADLLFTGQTDDIVAAMTVADKLNLRPLLGLAYYLMMLKGKDEWNSAPKLTRDQKIRLLSGYYNISRACDALPLNPPNMAHHPSCFMQAGVGVQGTAAHTSHVRCGEAWSSLWSGLTLRMISDGGSALKIQSVDLLRKLHLANHLLESLVNGNEESGMFGSSNMNKNCLRNALKASEEKVNDVLYGLADCFIE</sequence>
<name>A0A4S8M8A1_DENBC</name>
<reference evidence="2 3" key="1">
    <citation type="journal article" date="2019" name="Nat. Ecol. Evol.">
        <title>Megaphylogeny resolves global patterns of mushroom evolution.</title>
        <authorList>
            <person name="Varga T."/>
            <person name="Krizsan K."/>
            <person name="Foldi C."/>
            <person name="Dima B."/>
            <person name="Sanchez-Garcia M."/>
            <person name="Sanchez-Ramirez S."/>
            <person name="Szollosi G.J."/>
            <person name="Szarkandi J.G."/>
            <person name="Papp V."/>
            <person name="Albert L."/>
            <person name="Andreopoulos W."/>
            <person name="Angelini C."/>
            <person name="Antonin V."/>
            <person name="Barry K.W."/>
            <person name="Bougher N.L."/>
            <person name="Buchanan P."/>
            <person name="Buyck B."/>
            <person name="Bense V."/>
            <person name="Catcheside P."/>
            <person name="Chovatia M."/>
            <person name="Cooper J."/>
            <person name="Damon W."/>
            <person name="Desjardin D."/>
            <person name="Finy P."/>
            <person name="Geml J."/>
            <person name="Haridas S."/>
            <person name="Hughes K."/>
            <person name="Justo A."/>
            <person name="Karasinski D."/>
            <person name="Kautmanova I."/>
            <person name="Kiss B."/>
            <person name="Kocsube S."/>
            <person name="Kotiranta H."/>
            <person name="LaButti K.M."/>
            <person name="Lechner B.E."/>
            <person name="Liimatainen K."/>
            <person name="Lipzen A."/>
            <person name="Lukacs Z."/>
            <person name="Mihaltcheva S."/>
            <person name="Morgado L.N."/>
            <person name="Niskanen T."/>
            <person name="Noordeloos M.E."/>
            <person name="Ohm R.A."/>
            <person name="Ortiz-Santana B."/>
            <person name="Ovrebo C."/>
            <person name="Racz N."/>
            <person name="Riley R."/>
            <person name="Savchenko A."/>
            <person name="Shiryaev A."/>
            <person name="Soop K."/>
            <person name="Spirin V."/>
            <person name="Szebenyi C."/>
            <person name="Tomsovsky M."/>
            <person name="Tulloss R.E."/>
            <person name="Uehling J."/>
            <person name="Grigoriev I.V."/>
            <person name="Vagvolgyi C."/>
            <person name="Papp T."/>
            <person name="Martin F.M."/>
            <person name="Miettinen O."/>
            <person name="Hibbett D.S."/>
            <person name="Nagy L.G."/>
        </authorList>
    </citation>
    <scope>NUCLEOTIDE SEQUENCE [LARGE SCALE GENOMIC DNA]</scope>
    <source>
        <strain evidence="2 3">CBS 962.96</strain>
    </source>
</reference>
<dbReference type="InterPro" id="IPR011333">
    <property type="entry name" value="SKP1/BTB/POZ_sf"/>
</dbReference>
<keyword evidence="3" id="KW-1185">Reference proteome</keyword>
<evidence type="ECO:0000259" key="1">
    <source>
        <dbReference type="PROSITE" id="PS50097"/>
    </source>
</evidence>
<evidence type="ECO:0000313" key="3">
    <source>
        <dbReference type="Proteomes" id="UP000297245"/>
    </source>
</evidence>
<proteinExistence type="predicted"/>
<dbReference type="PROSITE" id="PS50097">
    <property type="entry name" value="BTB"/>
    <property type="match status" value="1"/>
</dbReference>
<dbReference type="SUPFAM" id="SSF54695">
    <property type="entry name" value="POZ domain"/>
    <property type="match status" value="1"/>
</dbReference>
<dbReference type="CDD" id="cd18186">
    <property type="entry name" value="BTB_POZ_ZBTB_KLHL-like"/>
    <property type="match status" value="1"/>
</dbReference>
<dbReference type="EMBL" id="ML179134">
    <property type="protein sequence ID" value="THU98572.1"/>
    <property type="molecule type" value="Genomic_DNA"/>
</dbReference>
<accession>A0A4S8M8A1</accession>
<dbReference type="OrthoDB" id="3238373at2759"/>
<dbReference type="Proteomes" id="UP000297245">
    <property type="component" value="Unassembled WGS sequence"/>
</dbReference>
<dbReference type="AlphaFoldDB" id="A0A4S8M8A1"/>
<evidence type="ECO:0000313" key="2">
    <source>
        <dbReference type="EMBL" id="THU98572.1"/>
    </source>
</evidence>
<gene>
    <name evidence="2" type="ORF">K435DRAFT_964906</name>
</gene>